<feature type="transmembrane region" description="Helical" evidence="10">
    <location>
        <begin position="61"/>
        <end position="79"/>
    </location>
</feature>
<evidence type="ECO:0000313" key="12">
    <source>
        <dbReference type="Proteomes" id="UP000723714"/>
    </source>
</evidence>
<comment type="catalytic activity">
    <reaction evidence="8">
        <text>fluoride(in) = fluoride(out)</text>
        <dbReference type="Rhea" id="RHEA:76159"/>
        <dbReference type="ChEBI" id="CHEBI:17051"/>
    </reaction>
    <physiologicalReaction direction="left-to-right" evidence="8">
        <dbReference type="Rhea" id="RHEA:76160"/>
    </physiologicalReaction>
</comment>
<protein>
    <recommendedName>
        <fullName evidence="10">Fluoride-specific ion channel FluC</fullName>
    </recommendedName>
</protein>
<dbReference type="EMBL" id="JABACJ020000017">
    <property type="protein sequence ID" value="MBU3877383.1"/>
    <property type="molecule type" value="Genomic_DNA"/>
</dbReference>
<keyword evidence="10" id="KW-0406">Ion transport</keyword>
<keyword evidence="12" id="KW-1185">Reference proteome</keyword>
<keyword evidence="4 10" id="KW-1133">Transmembrane helix</keyword>
<keyword evidence="6 10" id="KW-0407">Ion channel</keyword>
<sequence length="122" mass="12663">MTGFIFVGLGGAAGAILRYGISLLPYKGSFPLLTFITNLCGAVLIGYIAGMAAGKQMPSGLVLFLKTGVCGGFTTFSTFSLETYNLMEQGHYGQAGGYAVLSVVLCLAGVWCGMALARVTCR</sequence>
<comment type="similarity">
    <text evidence="7 10">Belongs to the fluoride channel Fluc/FEX (TC 1.A.43) family.</text>
</comment>
<feature type="transmembrane region" description="Helical" evidence="10">
    <location>
        <begin position="30"/>
        <end position="49"/>
    </location>
</feature>
<accession>A0ABS6D706</accession>
<evidence type="ECO:0000256" key="6">
    <source>
        <dbReference type="ARBA" id="ARBA00023303"/>
    </source>
</evidence>
<feature type="binding site" evidence="10">
    <location>
        <position position="71"/>
    </location>
    <ligand>
        <name>Na(+)</name>
        <dbReference type="ChEBI" id="CHEBI:29101"/>
        <note>structural</note>
    </ligand>
</feature>
<keyword evidence="3 10" id="KW-0812">Transmembrane</keyword>
<evidence type="ECO:0000256" key="4">
    <source>
        <dbReference type="ARBA" id="ARBA00022989"/>
    </source>
</evidence>
<evidence type="ECO:0000256" key="2">
    <source>
        <dbReference type="ARBA" id="ARBA00022475"/>
    </source>
</evidence>
<keyword evidence="10" id="KW-0479">Metal-binding</keyword>
<comment type="function">
    <text evidence="9 10">Fluoride-specific ion channel. Important for reducing fluoride concentration in the cell, thus reducing its toxicity.</text>
</comment>
<keyword evidence="2 10" id="KW-1003">Cell membrane</keyword>
<evidence type="ECO:0000256" key="1">
    <source>
        <dbReference type="ARBA" id="ARBA00004651"/>
    </source>
</evidence>
<name>A0ABS6D706_9FIRM</name>
<dbReference type="Proteomes" id="UP000723714">
    <property type="component" value="Unassembled WGS sequence"/>
</dbReference>
<comment type="subcellular location">
    <subcellularLocation>
        <location evidence="1 10">Cell membrane</location>
        <topology evidence="1 10">Multi-pass membrane protein</topology>
    </subcellularLocation>
</comment>
<reference evidence="11 12" key="1">
    <citation type="submission" date="2021-06" db="EMBL/GenBank/DDBJ databases">
        <title>Faecalicatena sp. nov. isolated from porcine feces.</title>
        <authorList>
            <person name="Oh B.S."/>
            <person name="Lee J.H."/>
        </authorList>
    </citation>
    <scope>NUCLEOTIDE SEQUENCE [LARGE SCALE GENOMIC DNA]</scope>
    <source>
        <strain evidence="11 12">AGMB00832</strain>
    </source>
</reference>
<dbReference type="Pfam" id="PF02537">
    <property type="entry name" value="CRCB"/>
    <property type="match status" value="1"/>
</dbReference>
<dbReference type="InterPro" id="IPR003691">
    <property type="entry name" value="FluC"/>
</dbReference>
<feature type="binding site" evidence="10">
    <location>
        <position position="74"/>
    </location>
    <ligand>
        <name>Na(+)</name>
        <dbReference type="ChEBI" id="CHEBI:29101"/>
        <note>structural</note>
    </ligand>
</feature>
<keyword evidence="10" id="KW-0813">Transport</keyword>
<evidence type="ECO:0000256" key="9">
    <source>
        <dbReference type="ARBA" id="ARBA00049940"/>
    </source>
</evidence>
<evidence type="ECO:0000256" key="5">
    <source>
        <dbReference type="ARBA" id="ARBA00023136"/>
    </source>
</evidence>
<dbReference type="RefSeq" id="WP_216243760.1">
    <property type="nucleotide sequence ID" value="NZ_JABACJ020000017.1"/>
</dbReference>
<evidence type="ECO:0000256" key="10">
    <source>
        <dbReference type="HAMAP-Rule" id="MF_00454"/>
    </source>
</evidence>
<evidence type="ECO:0000256" key="3">
    <source>
        <dbReference type="ARBA" id="ARBA00022692"/>
    </source>
</evidence>
<keyword evidence="5 10" id="KW-0472">Membrane</keyword>
<organism evidence="11 12">
    <name type="scientific">Faecalicatena faecalis</name>
    <dbReference type="NCBI Taxonomy" id="2726362"/>
    <lineage>
        <taxon>Bacteria</taxon>
        <taxon>Bacillati</taxon>
        <taxon>Bacillota</taxon>
        <taxon>Clostridia</taxon>
        <taxon>Lachnospirales</taxon>
        <taxon>Lachnospiraceae</taxon>
        <taxon>Faecalicatena</taxon>
    </lineage>
</organism>
<gene>
    <name evidence="10 11" type="primary">crcB</name>
    <name evidence="10" type="synonym">fluC</name>
    <name evidence="11" type="ORF">HGO97_016380</name>
</gene>
<evidence type="ECO:0000256" key="8">
    <source>
        <dbReference type="ARBA" id="ARBA00035585"/>
    </source>
</evidence>
<keyword evidence="10" id="KW-0915">Sodium</keyword>
<dbReference type="PANTHER" id="PTHR28259:SF1">
    <property type="entry name" value="FLUORIDE EXPORT PROTEIN 1-RELATED"/>
    <property type="match status" value="1"/>
</dbReference>
<proteinExistence type="inferred from homology"/>
<comment type="activity regulation">
    <text evidence="10">Na(+) is not transported, but it plays an essential structural role and its presence is essential for fluoride channel function.</text>
</comment>
<dbReference type="HAMAP" id="MF_00454">
    <property type="entry name" value="FluC"/>
    <property type="match status" value="1"/>
</dbReference>
<dbReference type="PANTHER" id="PTHR28259">
    <property type="entry name" value="FLUORIDE EXPORT PROTEIN 1-RELATED"/>
    <property type="match status" value="1"/>
</dbReference>
<feature type="transmembrane region" description="Helical" evidence="10">
    <location>
        <begin position="99"/>
        <end position="117"/>
    </location>
</feature>
<dbReference type="NCBIfam" id="TIGR00494">
    <property type="entry name" value="crcB"/>
    <property type="match status" value="1"/>
</dbReference>
<evidence type="ECO:0000256" key="7">
    <source>
        <dbReference type="ARBA" id="ARBA00035120"/>
    </source>
</evidence>
<evidence type="ECO:0000313" key="11">
    <source>
        <dbReference type="EMBL" id="MBU3877383.1"/>
    </source>
</evidence>
<comment type="caution">
    <text evidence="11">The sequence shown here is derived from an EMBL/GenBank/DDBJ whole genome shotgun (WGS) entry which is preliminary data.</text>
</comment>